<keyword evidence="1" id="KW-1133">Transmembrane helix</keyword>
<keyword evidence="5" id="KW-1185">Reference proteome</keyword>
<keyword evidence="1" id="KW-0472">Membrane</keyword>
<keyword evidence="1" id="KW-0812">Transmembrane</keyword>
<evidence type="ECO:0000313" key="5">
    <source>
        <dbReference type="Proteomes" id="UP000579812"/>
    </source>
</evidence>
<dbReference type="Gene3D" id="2.60.40.10">
    <property type="entry name" value="Immunoglobulins"/>
    <property type="match status" value="2"/>
</dbReference>
<proteinExistence type="predicted"/>
<feature type="signal peptide" evidence="2">
    <location>
        <begin position="1"/>
        <end position="36"/>
    </location>
</feature>
<name>A0A7J6C191_9TELE</name>
<evidence type="ECO:0000313" key="4">
    <source>
        <dbReference type="EMBL" id="KAF4100996.1"/>
    </source>
</evidence>
<dbReference type="InterPro" id="IPR013783">
    <property type="entry name" value="Ig-like_fold"/>
</dbReference>
<sequence>MIKQCRSDNSGHTNCIFMIRFQLKLLLLGFVNYSGTVPVSVSGEKRGRITLTCESEAREISDISLSSRSEIIPVCPTEDCSGRVYKQGNCDVVFKNLSFSDAGTYFMRVYYSNDQTELERQIRTYQLHIQDEVSVKTGEELKLDVLLSIADKVQHQSRRSTEWMKVWSRTDGVQSERITIRDRNLIINEFTARDAGSYRVLGSEEEPLITVTVTESKEIQDDTDGTKHRSYWIGLTPITVLVVLLVLIRIAVTSHKRLHIPYLPGVTQ</sequence>
<reference evidence="4 5" key="1">
    <citation type="submission" date="2020-04" db="EMBL/GenBank/DDBJ databases">
        <title>Chromosome-level genome assembly of a cyprinid fish Onychostoma macrolepis by integration of Nanopore Sequencing, Bionano and Hi-C technology.</title>
        <authorList>
            <person name="Wang D."/>
        </authorList>
    </citation>
    <scope>NUCLEOTIDE SEQUENCE [LARGE SCALE GENOMIC DNA]</scope>
    <source>
        <strain evidence="4">SWU-2019</strain>
        <tissue evidence="4">Muscle</tissue>
    </source>
</reference>
<feature type="chain" id="PRO_5029851689" description="Immunoglobulin domain-containing protein" evidence="2">
    <location>
        <begin position="37"/>
        <end position="268"/>
    </location>
</feature>
<dbReference type="InterPro" id="IPR003599">
    <property type="entry name" value="Ig_sub"/>
</dbReference>
<keyword evidence="2" id="KW-0732">Signal</keyword>
<gene>
    <name evidence="4" type="ORF">G5714_019192</name>
</gene>
<evidence type="ECO:0000256" key="1">
    <source>
        <dbReference type="SAM" id="Phobius"/>
    </source>
</evidence>
<dbReference type="EMBL" id="JAAMOB010000019">
    <property type="protein sequence ID" value="KAF4100996.1"/>
    <property type="molecule type" value="Genomic_DNA"/>
</dbReference>
<comment type="caution">
    <text evidence="4">The sequence shown here is derived from an EMBL/GenBank/DDBJ whole genome shotgun (WGS) entry which is preliminary data.</text>
</comment>
<feature type="transmembrane region" description="Helical" evidence="1">
    <location>
        <begin position="231"/>
        <end position="252"/>
    </location>
</feature>
<organism evidence="4 5">
    <name type="scientific">Onychostoma macrolepis</name>
    <dbReference type="NCBI Taxonomy" id="369639"/>
    <lineage>
        <taxon>Eukaryota</taxon>
        <taxon>Metazoa</taxon>
        <taxon>Chordata</taxon>
        <taxon>Craniata</taxon>
        <taxon>Vertebrata</taxon>
        <taxon>Euteleostomi</taxon>
        <taxon>Actinopterygii</taxon>
        <taxon>Neopterygii</taxon>
        <taxon>Teleostei</taxon>
        <taxon>Ostariophysi</taxon>
        <taxon>Cypriniformes</taxon>
        <taxon>Cyprinidae</taxon>
        <taxon>Acrossocheilinae</taxon>
        <taxon>Onychostoma</taxon>
    </lineage>
</organism>
<dbReference type="AlphaFoldDB" id="A0A7J6C191"/>
<accession>A0A7J6C191</accession>
<dbReference type="Proteomes" id="UP000579812">
    <property type="component" value="Unassembled WGS sequence"/>
</dbReference>
<protein>
    <recommendedName>
        <fullName evidence="3">Immunoglobulin domain-containing protein</fullName>
    </recommendedName>
</protein>
<feature type="domain" description="Immunoglobulin" evidence="3">
    <location>
        <begin position="130"/>
        <end position="214"/>
    </location>
</feature>
<dbReference type="SMART" id="SM00409">
    <property type="entry name" value="IG"/>
    <property type="match status" value="2"/>
</dbReference>
<evidence type="ECO:0000256" key="2">
    <source>
        <dbReference type="SAM" id="SignalP"/>
    </source>
</evidence>
<feature type="domain" description="Immunoglobulin" evidence="3">
    <location>
        <begin position="38"/>
        <end position="121"/>
    </location>
</feature>
<evidence type="ECO:0000259" key="3">
    <source>
        <dbReference type="SMART" id="SM00409"/>
    </source>
</evidence>